<reference evidence="3" key="1">
    <citation type="journal article" date="2020" name="Ecol. Evol.">
        <title>Genome structure and content of the rice root-knot nematode (Meloidogyne graminicola).</title>
        <authorList>
            <person name="Phan N.T."/>
            <person name="Danchin E.G.J."/>
            <person name="Klopp C."/>
            <person name="Perfus-Barbeoch L."/>
            <person name="Kozlowski D.K."/>
            <person name="Koutsovoulos G.D."/>
            <person name="Lopez-Roques C."/>
            <person name="Bouchez O."/>
            <person name="Zahm M."/>
            <person name="Besnard G."/>
            <person name="Bellafiore S."/>
        </authorList>
    </citation>
    <scope>NUCLEOTIDE SEQUENCE</scope>
    <source>
        <strain evidence="3">VN-18</strain>
    </source>
</reference>
<name>A0A8S9ZSX4_9BILA</name>
<feature type="region of interest" description="Disordered" evidence="1">
    <location>
        <begin position="1"/>
        <end position="123"/>
    </location>
</feature>
<dbReference type="InterPro" id="IPR051506">
    <property type="entry name" value="ATOS_Transcription_Regulators"/>
</dbReference>
<feature type="compositionally biased region" description="Low complexity" evidence="1">
    <location>
        <begin position="98"/>
        <end position="123"/>
    </location>
</feature>
<comment type="caution">
    <text evidence="3">The sequence shown here is derived from an EMBL/GenBank/DDBJ whole genome shotgun (WGS) entry which is preliminary data.</text>
</comment>
<feature type="compositionally biased region" description="Basic and acidic residues" evidence="1">
    <location>
        <begin position="57"/>
        <end position="68"/>
    </location>
</feature>
<sequence>MDLITKTTNNNNNILPQILSSPTKYSSNQLFQRKRLVQQKRSPKKSAKKLNDGILIEENKKEEIKEVKEEEEIKEEENKLKEEENNNNEEGRRMFKYSPQQQHSSSSTQQCSPSSPLPSFNNNPLLRGINNKTIIQQRQHSSSSSSSSLIFNKNVNSFKRCSSARLVCNFEESILSGRLVPSSIVDGYSLQLMVVPIQSISPGGGFLSVQRVNCPVQAFFFFNEMSNTSIKTPALLHLARCELSSEGIFIPRRCNLQAVLFNPQGSVIKIFMVEIDVHDMPPSSTTFIRQRTFNETKTTITGNNNNKNILLLHLFYLLPI</sequence>
<dbReference type="PANTHER" id="PTHR13199:SF11">
    <property type="entry name" value="PROTEIN ATOSSA"/>
    <property type="match status" value="1"/>
</dbReference>
<organism evidence="3 4">
    <name type="scientific">Meloidogyne graminicola</name>
    <dbReference type="NCBI Taxonomy" id="189291"/>
    <lineage>
        <taxon>Eukaryota</taxon>
        <taxon>Metazoa</taxon>
        <taxon>Ecdysozoa</taxon>
        <taxon>Nematoda</taxon>
        <taxon>Chromadorea</taxon>
        <taxon>Rhabditida</taxon>
        <taxon>Tylenchina</taxon>
        <taxon>Tylenchomorpha</taxon>
        <taxon>Tylenchoidea</taxon>
        <taxon>Meloidogynidae</taxon>
        <taxon>Meloidogyninae</taxon>
        <taxon>Meloidogyne</taxon>
    </lineage>
</organism>
<dbReference type="SMART" id="SM01177">
    <property type="entry name" value="DUF4210"/>
    <property type="match status" value="1"/>
</dbReference>
<feature type="domain" description="Atos-like conserved" evidence="2">
    <location>
        <begin position="166"/>
        <end position="238"/>
    </location>
</feature>
<proteinExistence type="predicted"/>
<keyword evidence="4" id="KW-1185">Reference proteome</keyword>
<dbReference type="AlphaFoldDB" id="A0A8S9ZSX4"/>
<feature type="compositionally biased region" description="Polar residues" evidence="1">
    <location>
        <begin position="14"/>
        <end position="31"/>
    </location>
</feature>
<protein>
    <submittedName>
        <fullName evidence="3">DUF4210 domain-containing protein</fullName>
    </submittedName>
</protein>
<dbReference type="InterPro" id="IPR025261">
    <property type="entry name" value="Atos-like_cons_dom"/>
</dbReference>
<accession>A0A8S9ZSX4</accession>
<dbReference type="OrthoDB" id="8625101at2759"/>
<evidence type="ECO:0000313" key="3">
    <source>
        <dbReference type="EMBL" id="KAF7636129.1"/>
    </source>
</evidence>
<dbReference type="EMBL" id="JABEBT010000033">
    <property type="protein sequence ID" value="KAF7636129.1"/>
    <property type="molecule type" value="Genomic_DNA"/>
</dbReference>
<dbReference type="Proteomes" id="UP000605970">
    <property type="component" value="Unassembled WGS sequence"/>
</dbReference>
<gene>
    <name evidence="3" type="ORF">Mgra_00004389</name>
</gene>
<evidence type="ECO:0000313" key="4">
    <source>
        <dbReference type="Proteomes" id="UP000605970"/>
    </source>
</evidence>
<evidence type="ECO:0000256" key="1">
    <source>
        <dbReference type="SAM" id="MobiDB-lite"/>
    </source>
</evidence>
<feature type="compositionally biased region" description="Basic residues" evidence="1">
    <location>
        <begin position="32"/>
        <end position="48"/>
    </location>
</feature>
<dbReference type="PANTHER" id="PTHR13199">
    <property type="entry name" value="GH03947P"/>
    <property type="match status" value="1"/>
</dbReference>
<evidence type="ECO:0000259" key="2">
    <source>
        <dbReference type="SMART" id="SM01177"/>
    </source>
</evidence>
<feature type="compositionally biased region" description="Basic and acidic residues" evidence="1">
    <location>
        <begin position="76"/>
        <end position="93"/>
    </location>
</feature>
<dbReference type="EMBL" id="JABEBT010000033">
    <property type="protein sequence ID" value="KAF7636130.1"/>
    <property type="molecule type" value="Genomic_DNA"/>
</dbReference>